<feature type="coiled-coil region" evidence="4">
    <location>
        <begin position="562"/>
        <end position="642"/>
    </location>
</feature>
<feature type="domain" description="PH" evidence="6">
    <location>
        <begin position="24"/>
        <end position="127"/>
    </location>
</feature>
<dbReference type="PANTHER" id="PTHR15228">
    <property type="entry name" value="SPERMATHECAL PHYSIOLOGY VARIANT"/>
    <property type="match status" value="1"/>
</dbReference>
<feature type="non-terminal residue" evidence="8">
    <location>
        <position position="1"/>
    </location>
</feature>
<dbReference type="GO" id="GO:0007165">
    <property type="term" value="P:signal transduction"/>
    <property type="evidence" value="ECO:0007669"/>
    <property type="project" value="InterPro"/>
</dbReference>
<dbReference type="GO" id="GO:0051058">
    <property type="term" value="P:negative regulation of small GTPase mediated signal transduction"/>
    <property type="evidence" value="ECO:0007669"/>
    <property type="project" value="TreeGrafter"/>
</dbReference>
<evidence type="ECO:0000259" key="6">
    <source>
        <dbReference type="PROSITE" id="PS50003"/>
    </source>
</evidence>
<reference evidence="8 9" key="1">
    <citation type="submission" date="2019-09" db="EMBL/GenBank/DDBJ databases">
        <title>Bird 10,000 Genomes (B10K) Project - Family phase.</title>
        <authorList>
            <person name="Zhang G."/>
        </authorList>
    </citation>
    <scope>NUCLEOTIDE SEQUENCE [LARGE SCALE GENOMIC DNA]</scope>
    <source>
        <strain evidence="8">B10K-DU-012-37</strain>
    </source>
</reference>
<dbReference type="AlphaFoldDB" id="A0A7K6AHS9"/>
<dbReference type="Gene3D" id="1.10.555.10">
    <property type="entry name" value="Rho GTPase activation protein"/>
    <property type="match status" value="1"/>
</dbReference>
<dbReference type="GO" id="GO:0005096">
    <property type="term" value="F:GTPase activator activity"/>
    <property type="evidence" value="ECO:0007669"/>
    <property type="project" value="UniProtKB-KW"/>
</dbReference>
<accession>A0A7K6AHS9</accession>
<name>A0A7K6AHS9_UPUEP</name>
<evidence type="ECO:0000313" key="9">
    <source>
        <dbReference type="Proteomes" id="UP000544127"/>
    </source>
</evidence>
<dbReference type="Gene3D" id="2.30.29.30">
    <property type="entry name" value="Pleckstrin-homology domain (PH domain)/Phosphotyrosine-binding domain (PTB)"/>
    <property type="match status" value="1"/>
</dbReference>
<dbReference type="SUPFAM" id="SSF50729">
    <property type="entry name" value="PH domain-like"/>
    <property type="match status" value="1"/>
</dbReference>
<feature type="region of interest" description="Disordered" evidence="5">
    <location>
        <begin position="347"/>
        <end position="438"/>
    </location>
</feature>
<dbReference type="GO" id="GO:0007015">
    <property type="term" value="P:actin filament organization"/>
    <property type="evidence" value="ECO:0007669"/>
    <property type="project" value="TreeGrafter"/>
</dbReference>
<dbReference type="SMART" id="SM00324">
    <property type="entry name" value="RhoGAP"/>
    <property type="match status" value="1"/>
</dbReference>
<keyword evidence="2" id="KW-0597">Phosphoprotein</keyword>
<dbReference type="FunFam" id="1.10.555.10:FF:000015">
    <property type="entry name" value="rho GTPase-activating protein 25 isoform X1"/>
    <property type="match status" value="1"/>
</dbReference>
<feature type="non-terminal residue" evidence="8">
    <location>
        <position position="648"/>
    </location>
</feature>
<gene>
    <name evidence="8" type="primary">Arhgap25</name>
    <name evidence="8" type="ORF">UPUEPO_R05143</name>
</gene>
<dbReference type="InterPro" id="IPR000198">
    <property type="entry name" value="RhoGAP_dom"/>
</dbReference>
<dbReference type="CDD" id="cd04390">
    <property type="entry name" value="RhoGAP_ARHGAP22_24_25"/>
    <property type="match status" value="1"/>
</dbReference>
<feature type="region of interest" description="Disordered" evidence="5">
    <location>
        <begin position="507"/>
        <end position="560"/>
    </location>
</feature>
<feature type="region of interest" description="Disordered" evidence="5">
    <location>
        <begin position="1"/>
        <end position="25"/>
    </location>
</feature>
<organism evidence="8 9">
    <name type="scientific">Upupa epops</name>
    <name type="common">Eurasian hoopoe</name>
    <dbReference type="NCBI Taxonomy" id="57439"/>
    <lineage>
        <taxon>Eukaryota</taxon>
        <taxon>Metazoa</taxon>
        <taxon>Chordata</taxon>
        <taxon>Craniata</taxon>
        <taxon>Vertebrata</taxon>
        <taxon>Euteleostomi</taxon>
        <taxon>Archelosauria</taxon>
        <taxon>Archosauria</taxon>
        <taxon>Dinosauria</taxon>
        <taxon>Saurischia</taxon>
        <taxon>Theropoda</taxon>
        <taxon>Coelurosauria</taxon>
        <taxon>Aves</taxon>
        <taxon>Neognathae</taxon>
        <taxon>Neoaves</taxon>
        <taxon>Telluraves</taxon>
        <taxon>Coraciimorphae</taxon>
        <taxon>Bucerotiformes</taxon>
        <taxon>Upupidae</taxon>
        <taxon>Upupa</taxon>
    </lineage>
</organism>
<evidence type="ECO:0000313" key="8">
    <source>
        <dbReference type="EMBL" id="NWU89508.1"/>
    </source>
</evidence>
<dbReference type="InterPro" id="IPR051025">
    <property type="entry name" value="RhoGAP"/>
</dbReference>
<dbReference type="InterPro" id="IPR001849">
    <property type="entry name" value="PH_domain"/>
</dbReference>
<dbReference type="Pfam" id="PF00169">
    <property type="entry name" value="PH"/>
    <property type="match status" value="1"/>
</dbReference>
<feature type="compositionally biased region" description="Polar residues" evidence="5">
    <location>
        <begin position="537"/>
        <end position="549"/>
    </location>
</feature>
<dbReference type="EMBL" id="VZRI01001289">
    <property type="protein sequence ID" value="NWU89508.1"/>
    <property type="molecule type" value="Genomic_DNA"/>
</dbReference>
<comment type="caution">
    <text evidence="8">The sequence shown here is derived from an EMBL/GenBank/DDBJ whole genome shotgun (WGS) entry which is preliminary data.</text>
</comment>
<evidence type="ECO:0000256" key="1">
    <source>
        <dbReference type="ARBA" id="ARBA00022468"/>
    </source>
</evidence>
<feature type="domain" description="Rho-GAP" evidence="7">
    <location>
        <begin position="156"/>
        <end position="350"/>
    </location>
</feature>
<dbReference type="InterPro" id="IPR008936">
    <property type="entry name" value="Rho_GTPase_activation_prot"/>
</dbReference>
<dbReference type="PROSITE" id="PS50003">
    <property type="entry name" value="PH_DOMAIN"/>
    <property type="match status" value="1"/>
</dbReference>
<feature type="compositionally biased region" description="Low complexity" evidence="5">
    <location>
        <begin position="402"/>
        <end position="415"/>
    </location>
</feature>
<dbReference type="PANTHER" id="PTHR15228:SF20">
    <property type="entry name" value="RHO GTPASE-ACTIVATING PROTEIN 25"/>
    <property type="match status" value="1"/>
</dbReference>
<sequence length="648" mass="71965">ARSRSVMSGEPAGSQPASASPLERPQKIGWLKKQRSIVKNWQQRYFVLKGQQLYYYKDEDDVKPQVGRGRWAPPVLIFRFLQLSSGRVQSSWVPGDQSRAGQDPCVLMASSQSEMEEWVKSIRRALGDSGGKGEQGQLLEGQFPLQSSGSRAVFGQRLADTMAYEQKFGQHQVPILVQKCAEFIRDHGLSEEGIFRLPGQDNLVKQLREAFDAGERPSFDRDTDVHTVASLLKLYLRELPEPVVPWAQYEDFLLCGQALDADEKKGHQDLLKQLSLLPRDNYNLLSYVCRFLHEVQLNASVNKMSVDNLATVIGVNLVRPQVEDPAIIMRGTPRIQKVMTVMISDHTNLFPPSKDAPSSPPAPPNDKKAPIPRSSVGWDAAEDPAVPRAESLAQRPMGDDFSSSSALGPAASSGAPREDHGFQDTLGTWKTQARKRTQTLPNRRTLLAAASLGDKGSDDRSCVLASDVWRGSGSSLRSAVPDGHKRTLSHDLFKLLDLHRTSACSHVPTSQAEGGEGGGSSPSSSSSDKEFLPCPSPSHQPKETASPSGSPAEVSRLGQESREFLQNTIVRLEKEMEVQRSDYEEEIKSLQKENYEVWARVVRLNQDIEKERKKTEELELKLVNAERSRAAVEKKNKMLEEEIKKLAK</sequence>
<evidence type="ECO:0000259" key="7">
    <source>
        <dbReference type="PROSITE" id="PS50238"/>
    </source>
</evidence>
<dbReference type="Pfam" id="PF00620">
    <property type="entry name" value="RhoGAP"/>
    <property type="match status" value="1"/>
</dbReference>
<dbReference type="InterPro" id="IPR011993">
    <property type="entry name" value="PH-like_dom_sf"/>
</dbReference>
<keyword evidence="9" id="KW-1185">Reference proteome</keyword>
<keyword evidence="1" id="KW-0343">GTPase activation</keyword>
<keyword evidence="3 4" id="KW-0175">Coiled coil</keyword>
<dbReference type="GO" id="GO:0006911">
    <property type="term" value="P:phagocytosis, engulfment"/>
    <property type="evidence" value="ECO:0007669"/>
    <property type="project" value="TreeGrafter"/>
</dbReference>
<dbReference type="OrthoDB" id="185175at2759"/>
<dbReference type="PROSITE" id="PS50238">
    <property type="entry name" value="RHOGAP"/>
    <property type="match status" value="1"/>
</dbReference>
<dbReference type="SUPFAM" id="SSF48350">
    <property type="entry name" value="GTPase activation domain, GAP"/>
    <property type="match status" value="1"/>
</dbReference>
<protein>
    <submittedName>
        <fullName evidence="8">RHG25 protein</fullName>
    </submittedName>
</protein>
<dbReference type="Proteomes" id="UP000544127">
    <property type="component" value="Unassembled WGS sequence"/>
</dbReference>
<evidence type="ECO:0000256" key="3">
    <source>
        <dbReference type="ARBA" id="ARBA00023054"/>
    </source>
</evidence>
<evidence type="ECO:0000256" key="4">
    <source>
        <dbReference type="SAM" id="Coils"/>
    </source>
</evidence>
<dbReference type="SMART" id="SM00233">
    <property type="entry name" value="PH"/>
    <property type="match status" value="1"/>
</dbReference>
<evidence type="ECO:0000256" key="2">
    <source>
        <dbReference type="ARBA" id="ARBA00022553"/>
    </source>
</evidence>
<dbReference type="GO" id="GO:0001891">
    <property type="term" value="C:phagocytic cup"/>
    <property type="evidence" value="ECO:0007669"/>
    <property type="project" value="TreeGrafter"/>
</dbReference>
<evidence type="ECO:0000256" key="5">
    <source>
        <dbReference type="SAM" id="MobiDB-lite"/>
    </source>
</evidence>
<proteinExistence type="predicted"/>